<dbReference type="Gene3D" id="3.40.50.300">
    <property type="entry name" value="P-loop containing nucleotide triphosphate hydrolases"/>
    <property type="match status" value="1"/>
</dbReference>
<reference evidence="3" key="1">
    <citation type="submission" date="2023-12" db="EMBL/GenBank/DDBJ databases">
        <title>Novel isolates from deep terrestrial aquifers shed light on the physiology and ecology of the class Limnochordia.</title>
        <authorList>
            <person name="Karnachuk O.V."/>
            <person name="Lukina A.P."/>
            <person name="Avakyan M.R."/>
            <person name="Kadnikov V."/>
            <person name="Begmatov S."/>
            <person name="Beletsky A.V."/>
            <person name="Mardanov A.V."/>
            <person name="Ravin N.V."/>
        </authorList>
    </citation>
    <scope>NUCLEOTIDE SEQUENCE [LARGE SCALE GENOMIC DNA]</scope>
    <source>
        <strain evidence="3">LN</strain>
    </source>
</reference>
<dbReference type="SMART" id="SM00382">
    <property type="entry name" value="AAA"/>
    <property type="match status" value="1"/>
</dbReference>
<evidence type="ECO:0000259" key="1">
    <source>
        <dbReference type="SMART" id="SM00382"/>
    </source>
</evidence>
<dbReference type="CDD" id="cd00009">
    <property type="entry name" value="AAA"/>
    <property type="match status" value="1"/>
</dbReference>
<dbReference type="InterPro" id="IPR049945">
    <property type="entry name" value="AAA_22"/>
</dbReference>
<evidence type="ECO:0000313" key="3">
    <source>
        <dbReference type="Proteomes" id="UP001333102"/>
    </source>
</evidence>
<dbReference type="EMBL" id="CP141614">
    <property type="protein sequence ID" value="WRP14721.1"/>
    <property type="molecule type" value="Genomic_DNA"/>
</dbReference>
<dbReference type="RefSeq" id="WP_324669092.1">
    <property type="nucleotide sequence ID" value="NZ_CP141614.1"/>
</dbReference>
<proteinExistence type="predicted"/>
<organism evidence="2 3">
    <name type="scientific">Geochorda subterranea</name>
    <dbReference type="NCBI Taxonomy" id="3109564"/>
    <lineage>
        <taxon>Bacteria</taxon>
        <taxon>Bacillati</taxon>
        <taxon>Bacillota</taxon>
        <taxon>Limnochordia</taxon>
        <taxon>Limnochordales</taxon>
        <taxon>Geochordaceae</taxon>
        <taxon>Geochorda</taxon>
    </lineage>
</organism>
<evidence type="ECO:0000313" key="2">
    <source>
        <dbReference type="EMBL" id="WRP14721.1"/>
    </source>
</evidence>
<dbReference type="Pfam" id="PF13401">
    <property type="entry name" value="AAA_22"/>
    <property type="match status" value="1"/>
</dbReference>
<gene>
    <name evidence="2" type="ORF">VLY81_00695</name>
</gene>
<dbReference type="PANTHER" id="PTHR35894">
    <property type="entry name" value="GENERAL SECRETION PATHWAY PROTEIN A-RELATED"/>
    <property type="match status" value="1"/>
</dbReference>
<dbReference type="InterPro" id="IPR003593">
    <property type="entry name" value="AAA+_ATPase"/>
</dbReference>
<dbReference type="InterPro" id="IPR027417">
    <property type="entry name" value="P-loop_NTPase"/>
</dbReference>
<dbReference type="Proteomes" id="UP001333102">
    <property type="component" value="Chromosome"/>
</dbReference>
<dbReference type="PANTHER" id="PTHR35894:SF1">
    <property type="entry name" value="PHOSPHORIBULOKINASE _ URIDINE KINASE FAMILY"/>
    <property type="match status" value="1"/>
</dbReference>
<keyword evidence="3" id="KW-1185">Reference proteome</keyword>
<dbReference type="InterPro" id="IPR052026">
    <property type="entry name" value="ExeA_AAA_ATPase_DNA-bind"/>
</dbReference>
<dbReference type="SUPFAM" id="SSF52540">
    <property type="entry name" value="P-loop containing nucleoside triphosphate hydrolases"/>
    <property type="match status" value="1"/>
</dbReference>
<accession>A0ABZ1BQ86</accession>
<name>A0ABZ1BQ86_9FIRM</name>
<protein>
    <submittedName>
        <fullName evidence="2">AAA family ATPase</fullName>
    </submittedName>
</protein>
<sequence length="273" mass="30607">MFETHFGLTATPFAREIPVEHLFVSQAHREALARLHYVAERRRVMVLTGEVGAGKSTALRRLKAELDATRYEVVYLADVAFTPRSFFQSLLDALRLDAPHALPKLKKVAREALAERWRTQHRTPVLLVDEAQFLSPAMLEEVRSLLNYDCDAFAPFALVLCGTRALAERLALRSAEALSQRIDLRYHLSGFSPQETAAYIRHHLKLAGANQELFTAKALDHIHRACNGLPRPINQLAHLCLMAAAARQERVVDHELVEAVIAAEWQAPQAAGR</sequence>
<feature type="domain" description="AAA+ ATPase" evidence="1">
    <location>
        <begin position="41"/>
        <end position="188"/>
    </location>
</feature>